<dbReference type="KEGG" id="enn:FRE64_04770"/>
<keyword evidence="1 4" id="KW-0489">Methyltransferase</keyword>
<dbReference type="HAMAP" id="MF_02126">
    <property type="entry name" value="RF_methyltr_PrmC"/>
    <property type="match status" value="1"/>
</dbReference>
<evidence type="ECO:0000256" key="1">
    <source>
        <dbReference type="ARBA" id="ARBA00022603"/>
    </source>
</evidence>
<evidence type="ECO:0000259" key="5">
    <source>
        <dbReference type="Pfam" id="PF13847"/>
    </source>
</evidence>
<evidence type="ECO:0000313" key="7">
    <source>
        <dbReference type="Proteomes" id="UP000318453"/>
    </source>
</evidence>
<dbReference type="InterPro" id="IPR052663">
    <property type="entry name" value="RF_glutamine_MTase_cyano"/>
</dbReference>
<evidence type="ECO:0000313" key="6">
    <source>
        <dbReference type="EMBL" id="QDZ41450.1"/>
    </source>
</evidence>
<gene>
    <name evidence="4 6" type="primary">prmC</name>
    <name evidence="6" type="ORF">FRE64_04770</name>
</gene>
<keyword evidence="2 4" id="KW-0808">Transferase</keyword>
<dbReference type="Proteomes" id="UP000318453">
    <property type="component" value="Chromosome"/>
</dbReference>
<organism evidence="6 7">
    <name type="scientific">Euhalothece natronophila Z-M001</name>
    <dbReference type="NCBI Taxonomy" id="522448"/>
    <lineage>
        <taxon>Bacteria</taxon>
        <taxon>Bacillati</taxon>
        <taxon>Cyanobacteriota</taxon>
        <taxon>Cyanophyceae</taxon>
        <taxon>Oscillatoriophycideae</taxon>
        <taxon>Chroococcales</taxon>
        <taxon>Halothecacae</taxon>
        <taxon>Halothece cluster</taxon>
        <taxon>Euhalothece</taxon>
    </lineage>
</organism>
<dbReference type="InterPro" id="IPR029063">
    <property type="entry name" value="SAM-dependent_MTases_sf"/>
</dbReference>
<evidence type="ECO:0000256" key="3">
    <source>
        <dbReference type="ARBA" id="ARBA00022691"/>
    </source>
</evidence>
<dbReference type="NCBIfam" id="TIGR00536">
    <property type="entry name" value="hemK_fam"/>
    <property type="match status" value="1"/>
</dbReference>
<dbReference type="InterPro" id="IPR025714">
    <property type="entry name" value="Methyltranfer_dom"/>
</dbReference>
<dbReference type="InterPro" id="IPR004556">
    <property type="entry name" value="HemK-like"/>
</dbReference>
<proteinExistence type="inferred from homology"/>
<feature type="binding site" evidence="4">
    <location>
        <begin position="197"/>
        <end position="200"/>
    </location>
    <ligand>
        <name>substrate</name>
    </ligand>
</feature>
<feature type="binding site" evidence="4">
    <location>
        <position position="197"/>
    </location>
    <ligand>
        <name>S-adenosyl-L-methionine</name>
        <dbReference type="ChEBI" id="CHEBI:59789"/>
    </ligand>
</feature>
<comment type="function">
    <text evidence="4">Methylates the class 1 translation termination release factors RF1/PrfA and RF2/PrfB on the glutamine residue of the universally conserved GGQ motif.</text>
</comment>
<feature type="binding site" evidence="4">
    <location>
        <position position="151"/>
    </location>
    <ligand>
        <name>S-adenosyl-L-methionine</name>
        <dbReference type="ChEBI" id="CHEBI:59789"/>
    </ligand>
</feature>
<dbReference type="GO" id="GO:0003676">
    <property type="term" value="F:nucleic acid binding"/>
    <property type="evidence" value="ECO:0007669"/>
    <property type="project" value="InterPro"/>
</dbReference>
<dbReference type="Gene3D" id="1.10.8.10">
    <property type="entry name" value="DNA helicase RuvA subunit, C-terminal domain"/>
    <property type="match status" value="1"/>
</dbReference>
<dbReference type="EC" id="2.1.1.297" evidence="4"/>
<dbReference type="CDD" id="cd02440">
    <property type="entry name" value="AdoMet_MTases"/>
    <property type="match status" value="1"/>
</dbReference>
<dbReference type="Gene3D" id="3.40.50.150">
    <property type="entry name" value="Vaccinia Virus protein VP39"/>
    <property type="match status" value="1"/>
</dbReference>
<dbReference type="SUPFAM" id="SSF53335">
    <property type="entry name" value="S-adenosyl-L-methionine-dependent methyltransferases"/>
    <property type="match status" value="1"/>
</dbReference>
<comment type="catalytic activity">
    <reaction evidence="4">
        <text>L-glutaminyl-[peptide chain release factor] + S-adenosyl-L-methionine = N(5)-methyl-L-glutaminyl-[peptide chain release factor] + S-adenosyl-L-homocysteine + H(+)</text>
        <dbReference type="Rhea" id="RHEA:42896"/>
        <dbReference type="Rhea" id="RHEA-COMP:10271"/>
        <dbReference type="Rhea" id="RHEA-COMP:10272"/>
        <dbReference type="ChEBI" id="CHEBI:15378"/>
        <dbReference type="ChEBI" id="CHEBI:30011"/>
        <dbReference type="ChEBI" id="CHEBI:57856"/>
        <dbReference type="ChEBI" id="CHEBI:59789"/>
        <dbReference type="ChEBI" id="CHEBI:61891"/>
        <dbReference type="EC" id="2.1.1.297"/>
    </reaction>
</comment>
<dbReference type="PANTHER" id="PTHR47441:SF3">
    <property type="entry name" value="RELEASE FACTOR GLUTAMINE METHYLTRANSFERASE"/>
    <property type="match status" value="1"/>
</dbReference>
<keyword evidence="3 4" id="KW-0949">S-adenosyl-L-methionine</keyword>
<reference evidence="6" key="1">
    <citation type="submission" date="2019-08" db="EMBL/GenBank/DDBJ databases">
        <title>Carotenoids and Carotenoid Binding Proteins in the Halophilic Cyanobacterium Euhalothece sp. ZM00.</title>
        <authorList>
            <person name="Cho S.M."/>
            <person name="Song J.Y."/>
            <person name="Park Y.-I."/>
        </authorList>
    </citation>
    <scope>NUCLEOTIDE SEQUENCE [LARGE SCALE GENOMIC DNA]</scope>
    <source>
        <strain evidence="6">Z-M001</strain>
    </source>
</reference>
<feature type="binding site" evidence="4">
    <location>
        <position position="180"/>
    </location>
    <ligand>
        <name>S-adenosyl-L-methionine</name>
        <dbReference type="ChEBI" id="CHEBI:59789"/>
    </ligand>
</feature>
<dbReference type="GO" id="GO:0102559">
    <property type="term" value="F:peptide chain release factor N(5)-glutamine methyltransferase activity"/>
    <property type="evidence" value="ECO:0007669"/>
    <property type="project" value="UniProtKB-EC"/>
</dbReference>
<dbReference type="AlphaFoldDB" id="A0A5B8NTS6"/>
<dbReference type="NCBIfam" id="TIGR03534">
    <property type="entry name" value="RF_mod_PrmC"/>
    <property type="match status" value="1"/>
</dbReference>
<comment type="similarity">
    <text evidence="4">Belongs to the protein N5-glutamine methyltransferase family. PrmC subfamily.</text>
</comment>
<feature type="domain" description="Methyltransferase" evidence="5">
    <location>
        <begin position="121"/>
        <end position="267"/>
    </location>
</feature>
<dbReference type="PROSITE" id="PS00092">
    <property type="entry name" value="N6_MTASE"/>
    <property type="match status" value="1"/>
</dbReference>
<dbReference type="RefSeq" id="WP_146297282.1">
    <property type="nucleotide sequence ID" value="NZ_CP042326.1"/>
</dbReference>
<dbReference type="EMBL" id="CP042326">
    <property type="protein sequence ID" value="QDZ41450.1"/>
    <property type="molecule type" value="Genomic_DNA"/>
</dbReference>
<protein>
    <recommendedName>
        <fullName evidence="4">Release factor glutamine methyltransferase</fullName>
        <shortName evidence="4">RF MTase</shortName>
        <ecNumber evidence="4">2.1.1.297</ecNumber>
    </recommendedName>
    <alternativeName>
        <fullName evidence="4">N5-glutamine methyltransferase PrmC</fullName>
    </alternativeName>
    <alternativeName>
        <fullName evidence="4">Protein-(glutamine-N5) MTase PrmC</fullName>
    </alternativeName>
    <alternativeName>
        <fullName evidence="4">Protein-glutamine N-methyltransferase PrmC</fullName>
    </alternativeName>
</protein>
<dbReference type="GO" id="GO:0032259">
    <property type="term" value="P:methylation"/>
    <property type="evidence" value="ECO:0007669"/>
    <property type="project" value="UniProtKB-KW"/>
</dbReference>
<name>A0A5B8NTS6_9CHRO</name>
<evidence type="ECO:0000256" key="2">
    <source>
        <dbReference type="ARBA" id="ARBA00022679"/>
    </source>
</evidence>
<dbReference type="PANTHER" id="PTHR47441">
    <property type="match status" value="1"/>
</dbReference>
<evidence type="ECO:0000256" key="4">
    <source>
        <dbReference type="HAMAP-Rule" id="MF_02126"/>
    </source>
</evidence>
<dbReference type="InterPro" id="IPR019874">
    <property type="entry name" value="RF_methyltr_PrmC"/>
</dbReference>
<dbReference type="OrthoDB" id="9800643at2"/>
<dbReference type="InterPro" id="IPR002052">
    <property type="entry name" value="DNA_methylase_N6_adenine_CS"/>
</dbReference>
<feature type="binding site" evidence="4">
    <location>
        <begin position="128"/>
        <end position="132"/>
    </location>
    <ligand>
        <name>S-adenosyl-L-methionine</name>
        <dbReference type="ChEBI" id="CHEBI:59789"/>
    </ligand>
</feature>
<keyword evidence="7" id="KW-1185">Reference proteome</keyword>
<dbReference type="Pfam" id="PF13847">
    <property type="entry name" value="Methyltransf_31"/>
    <property type="match status" value="1"/>
</dbReference>
<sequence>MVSGLELAHWRQKSREVAVAHSISPQEVDWLLQAWAGLTPLSLRLETYKKRSEIPLKGAWDELRQLWEKRLQQRIPVQYLVGETPWRDLQLKVSPAVLIPRPETEMIVEIALDRAQDSFKAGHWVDLGTGSGAIALSLAQALPEGTIHAVDQSSEALSIAQENARHLGLTNNLEFHLGSWFSPLNSVQGKITVMVSNPPYIPTATLSQLQPEVAQHEPKIALDGGNDGLDAIRHLITTAPQFLQNDGLWVIEMGADQGELVKELLTQNSNYENIEIIKDLAGLPRFAVACVRK</sequence>
<accession>A0A5B8NTS6</accession>